<reference evidence="1 2" key="1">
    <citation type="submission" date="2021-06" db="EMBL/GenBank/DDBJ databases">
        <authorList>
            <person name="Kallberg Y."/>
            <person name="Tangrot J."/>
            <person name="Rosling A."/>
        </authorList>
    </citation>
    <scope>NUCLEOTIDE SEQUENCE [LARGE SCALE GENOMIC DNA]</scope>
    <source>
        <strain evidence="1 2">120-4 pot B 10/14</strain>
    </source>
</reference>
<evidence type="ECO:0000313" key="1">
    <source>
        <dbReference type="EMBL" id="CAG8484493.1"/>
    </source>
</evidence>
<gene>
    <name evidence="1" type="ORF">GMARGA_LOCUS1409</name>
</gene>
<name>A0ABM8VZ90_GIGMA</name>
<dbReference type="Proteomes" id="UP000789901">
    <property type="component" value="Unassembled WGS sequence"/>
</dbReference>
<organism evidence="1 2">
    <name type="scientific">Gigaspora margarita</name>
    <dbReference type="NCBI Taxonomy" id="4874"/>
    <lineage>
        <taxon>Eukaryota</taxon>
        <taxon>Fungi</taxon>
        <taxon>Fungi incertae sedis</taxon>
        <taxon>Mucoromycota</taxon>
        <taxon>Glomeromycotina</taxon>
        <taxon>Glomeromycetes</taxon>
        <taxon>Diversisporales</taxon>
        <taxon>Gigasporaceae</taxon>
        <taxon>Gigaspora</taxon>
    </lineage>
</organism>
<protein>
    <submittedName>
        <fullName evidence="1">30079_t:CDS:1</fullName>
    </submittedName>
</protein>
<comment type="caution">
    <text evidence="1">The sequence shown here is derived from an EMBL/GenBank/DDBJ whole genome shotgun (WGS) entry which is preliminary data.</text>
</comment>
<proteinExistence type="predicted"/>
<sequence length="83" mass="9807">MPHRNAKYQVASSKTRNKAGIFATNPKDINNLEENMDILEDWKLFGIMHDSFQNYVSKTIEWKAQEQLQHKAKQMQNLDEIWA</sequence>
<evidence type="ECO:0000313" key="2">
    <source>
        <dbReference type="Proteomes" id="UP000789901"/>
    </source>
</evidence>
<keyword evidence="2" id="KW-1185">Reference proteome</keyword>
<accession>A0ABM8VZ90</accession>
<dbReference type="EMBL" id="CAJVQB010000363">
    <property type="protein sequence ID" value="CAG8484493.1"/>
    <property type="molecule type" value="Genomic_DNA"/>
</dbReference>